<feature type="compositionally biased region" description="Low complexity" evidence="1">
    <location>
        <begin position="31"/>
        <end position="43"/>
    </location>
</feature>
<accession>A0A1I3VYN2</accession>
<dbReference type="Proteomes" id="UP000198755">
    <property type="component" value="Unassembled WGS sequence"/>
</dbReference>
<proteinExistence type="predicted"/>
<gene>
    <name evidence="5" type="ORF">SAMN05444581_101207</name>
</gene>
<protein>
    <recommendedName>
        <fullName evidence="7">DUF1553 domain-containing protein</fullName>
    </recommendedName>
</protein>
<feature type="signal peptide" evidence="2">
    <location>
        <begin position="1"/>
        <end position="24"/>
    </location>
</feature>
<dbReference type="STRING" id="1612308.SAMN05444581_101207"/>
<feature type="domain" description="DUF1553" evidence="4">
    <location>
        <begin position="472"/>
        <end position="726"/>
    </location>
</feature>
<dbReference type="RefSeq" id="WP_091676145.1">
    <property type="nucleotide sequence ID" value="NZ_FOSN01000001.1"/>
</dbReference>
<dbReference type="Pfam" id="PF07583">
    <property type="entry name" value="PSCyt2"/>
    <property type="match status" value="1"/>
</dbReference>
<evidence type="ECO:0000313" key="5">
    <source>
        <dbReference type="EMBL" id="SFK00270.1"/>
    </source>
</evidence>
<feature type="domain" description="DUF1549" evidence="3">
    <location>
        <begin position="76"/>
        <end position="282"/>
    </location>
</feature>
<evidence type="ECO:0000256" key="2">
    <source>
        <dbReference type="SAM" id="SignalP"/>
    </source>
</evidence>
<reference evidence="5 6" key="1">
    <citation type="submission" date="2016-10" db="EMBL/GenBank/DDBJ databases">
        <authorList>
            <person name="de Groot N.N."/>
        </authorList>
    </citation>
    <scope>NUCLEOTIDE SEQUENCE [LARGE SCALE GENOMIC DNA]</scope>
    <source>
        <strain evidence="5 6">NE2</strain>
    </source>
</reference>
<dbReference type="EMBL" id="FOSN01000001">
    <property type="protein sequence ID" value="SFK00270.1"/>
    <property type="molecule type" value="Genomic_DNA"/>
</dbReference>
<dbReference type="PANTHER" id="PTHR35889">
    <property type="entry name" value="CYCLOINULO-OLIGOSACCHARIDE FRUCTANOTRANSFERASE-RELATED"/>
    <property type="match status" value="1"/>
</dbReference>
<dbReference type="PANTHER" id="PTHR35889:SF3">
    <property type="entry name" value="F-BOX DOMAIN-CONTAINING PROTEIN"/>
    <property type="match status" value="1"/>
</dbReference>
<feature type="region of interest" description="Disordered" evidence="1">
    <location>
        <begin position="25"/>
        <end position="47"/>
    </location>
</feature>
<sequence>MKKTFKRTRLAALVVFAASGVAGAADEKPADNAAKPADAAPAAKPAPAPSRLPYGWLPLSASAPPQVSQKEWVRTPIDAFVLARIEAKGLKPSPDADRGAFIRRATLDAWGLIPTPEEVSAFVADTSPDAYEKLVDRLLASPHYGERQARRWLDLARYADSAGFQTDQTRANMWRYRDYVINAFNEDKPYSRFVQEQIAGDELVPGNQDVLVATGFLVGYPDNYNSRDLVQRKFQITTDITDTVGQAILGTTVGCARCHDHKTDKFTQKDYYSLQAFFANTSENFKNPAAKGQVEREYDRQWAKWEEASKDLRDKQAALIAPIKEAALKHHKERYLTDSREAIFKPESEWTPKDRWINHRLENVSTDADLEVYLRVTGEDKDFPDYSAENVERWEQYKKIKDGLKKLDKLKPASGSNTFTAATELGHPDAPPSFILAGGNHEKPLDEVQPAFPAALTDAKPIITPTTVSSGRRTALANWLVSPENPLTARVYVNRVWNEYFGKGIVSTVSDFGKAGDKPTNPELLDYLASNFIKNGWSVKSLHRDILLSSVYRQSSSHRDDVQAADPENKLLAVFPRKRLDAEEIRDALLVASGKLNDKIGGPSVFPPVPSNLNAGPLWEVSKDPADHNRRSLYIFTRRSVPYPLLASFDMASAQQVHSKRDVTTTPLQALTLFNSDIVFSWSQALAGRVISEAGNDESSQIDRLYQILFARNPDESEKAILKSFLVDHEKTITEKATDGKLSVAIPVGLKDTHSLDPIRAAVFVDLVHVVVNSNDFTYRF</sequence>
<dbReference type="InterPro" id="IPR011444">
    <property type="entry name" value="DUF1549"/>
</dbReference>
<evidence type="ECO:0000259" key="3">
    <source>
        <dbReference type="Pfam" id="PF07583"/>
    </source>
</evidence>
<feature type="chain" id="PRO_5011543938" description="DUF1553 domain-containing protein" evidence="2">
    <location>
        <begin position="25"/>
        <end position="781"/>
    </location>
</feature>
<dbReference type="AlphaFoldDB" id="A0A1I3VYN2"/>
<dbReference type="OrthoDB" id="127107at2"/>
<keyword evidence="2" id="KW-0732">Signal</keyword>
<evidence type="ECO:0000259" key="4">
    <source>
        <dbReference type="Pfam" id="PF07587"/>
    </source>
</evidence>
<dbReference type="Pfam" id="PF07587">
    <property type="entry name" value="PSD1"/>
    <property type="match status" value="1"/>
</dbReference>
<keyword evidence="6" id="KW-1185">Reference proteome</keyword>
<dbReference type="InterPro" id="IPR022655">
    <property type="entry name" value="DUF1553"/>
</dbReference>
<evidence type="ECO:0000256" key="1">
    <source>
        <dbReference type="SAM" id="MobiDB-lite"/>
    </source>
</evidence>
<organism evidence="5 6">
    <name type="scientific">Methylocapsa palsarum</name>
    <dbReference type="NCBI Taxonomy" id="1612308"/>
    <lineage>
        <taxon>Bacteria</taxon>
        <taxon>Pseudomonadati</taxon>
        <taxon>Pseudomonadota</taxon>
        <taxon>Alphaproteobacteria</taxon>
        <taxon>Hyphomicrobiales</taxon>
        <taxon>Beijerinckiaceae</taxon>
        <taxon>Methylocapsa</taxon>
    </lineage>
</organism>
<name>A0A1I3VYN2_9HYPH</name>
<evidence type="ECO:0008006" key="7">
    <source>
        <dbReference type="Google" id="ProtNLM"/>
    </source>
</evidence>
<evidence type="ECO:0000313" key="6">
    <source>
        <dbReference type="Proteomes" id="UP000198755"/>
    </source>
</evidence>